<evidence type="ECO:0000313" key="1">
    <source>
        <dbReference type="EMBL" id="RED45281.1"/>
    </source>
</evidence>
<keyword evidence="2" id="KW-1185">Reference proteome</keyword>
<proteinExistence type="predicted"/>
<protein>
    <submittedName>
        <fullName evidence="1">Uncharacterized protein</fullName>
    </submittedName>
</protein>
<organism evidence="1 2">
    <name type="scientific">Winogradskyella eximia</name>
    <dbReference type="NCBI Taxonomy" id="262006"/>
    <lineage>
        <taxon>Bacteria</taxon>
        <taxon>Pseudomonadati</taxon>
        <taxon>Bacteroidota</taxon>
        <taxon>Flavobacteriia</taxon>
        <taxon>Flavobacteriales</taxon>
        <taxon>Flavobacteriaceae</taxon>
        <taxon>Winogradskyella</taxon>
    </lineage>
</organism>
<evidence type="ECO:0000313" key="2">
    <source>
        <dbReference type="Proteomes" id="UP000256980"/>
    </source>
</evidence>
<gene>
    <name evidence="1" type="ORF">DFQ10_102149</name>
</gene>
<comment type="caution">
    <text evidence="1">The sequence shown here is derived from an EMBL/GenBank/DDBJ whole genome shotgun (WGS) entry which is preliminary data.</text>
</comment>
<reference evidence="1 2" key="1">
    <citation type="submission" date="2018-07" db="EMBL/GenBank/DDBJ databases">
        <title>Genomic Encyclopedia of Type Strains, Phase III (KMG-III): the genomes of soil and plant-associated and newly described type strains.</title>
        <authorList>
            <person name="Whitman W."/>
        </authorList>
    </citation>
    <scope>NUCLEOTIDE SEQUENCE [LARGE SCALE GENOMIC DNA]</scope>
    <source>
        <strain evidence="1 2">CECT 7946</strain>
    </source>
</reference>
<dbReference type="AlphaFoldDB" id="A0A3D9H801"/>
<sequence>MLDKLLLNNNAYFYRRIKPLTRNKINQIFTEVSREKMSNRYTLKEVLNLATVGDESFYYSICIFRYTKNPNFLIEPVEGVYETKYSFLLLTEYSNYIIVYKSNISGLKSLKEYIEPIDYNIISRLFVEDKTLFEKFYVSNMSTADNAIRSKSLEANNLKGTISRIGAPKQVIHNMRVVNDRERTSLSLNTSRINNLGDKRMLQDFFVWLVQVTKKIIAFTPRDTYLDSFAQPVDFDDYKDNLEPICILIKFDKLLDEIEREGVERIYQVDDEDNEIEGFELNPFIDNFKTTLAINEEEDVYMINNLIDPEMRLSIASKSIRINSPELKKVKIDKGGDAIFNLNSYINNRNDFIVNFSETDLIYTYRKLFRDHRLLNDIDSFLSVFIAHPGLSTTTSEKGDFAENQTEFEVGSIFRFIRDELANDSIALFCDDLGNEWADLISVENDNIIFYHAKHKDGHSLSASALQDVIGQAHKNLGNLEPTDRMLETKANNKWSNNYNNDGVETEISRLMIAPNNSIEEAIDKYKTSLFLPNVKRQVNIVIDFISKQELSDGLDLLVDNQAFARRNEVTQILWFVSSLIANCKELGIETYITCRP</sequence>
<name>A0A3D9H801_9FLAO</name>
<dbReference type="EMBL" id="QRDV01000002">
    <property type="protein sequence ID" value="RED45281.1"/>
    <property type="molecule type" value="Genomic_DNA"/>
</dbReference>
<accession>A0A3D9H801</accession>
<dbReference type="Proteomes" id="UP000256980">
    <property type="component" value="Unassembled WGS sequence"/>
</dbReference>